<evidence type="ECO:0000313" key="5">
    <source>
        <dbReference type="Proteomes" id="UP000263014"/>
    </source>
</evidence>
<comment type="caution">
    <text evidence="3">The sequence shown here is derived from an EMBL/GenBank/DDBJ whole genome shotgun (WGS) entry which is preliminary data.</text>
</comment>
<name>A0A374PFT1_9FIRM</name>
<proteinExistence type="predicted"/>
<sequence>MFMNQTVKLTISGACVALGVVLPIAFHSIPNAGSIFLPMHIPVLLCGLLCGPLYGLLCGILAPLISSFVTGMPPMAILPGMTAELAVYGLISGLLIQKLPVKKPLASIYLSLIAAMVSGRIVSGLLNGLIFRAGQYSLQVWVTGSFITALPGIVIQLILIPVMVVALQKAGFFSTRRVTA</sequence>
<dbReference type="OrthoDB" id="9815422at2"/>
<dbReference type="EMBL" id="QSON01000001">
    <property type="protein sequence ID" value="RGJ08152.1"/>
    <property type="molecule type" value="Genomic_DNA"/>
</dbReference>
<reference evidence="4 5" key="1">
    <citation type="submission" date="2018-08" db="EMBL/GenBank/DDBJ databases">
        <title>A genome reference for cultivated species of the human gut microbiota.</title>
        <authorList>
            <person name="Zou Y."/>
            <person name="Xue W."/>
            <person name="Luo G."/>
        </authorList>
    </citation>
    <scope>NUCLEOTIDE SEQUENCE [LARGE SCALE GENOMIC DNA]</scope>
    <source>
        <strain evidence="2 4">AF19-13AC</strain>
        <strain evidence="3 5">TM09-12</strain>
    </source>
</reference>
<evidence type="ECO:0000313" key="2">
    <source>
        <dbReference type="EMBL" id="RGD69608.1"/>
    </source>
</evidence>
<organism evidence="3 5">
    <name type="scientific">Hungatella hathewayi</name>
    <dbReference type="NCBI Taxonomy" id="154046"/>
    <lineage>
        <taxon>Bacteria</taxon>
        <taxon>Bacillati</taxon>
        <taxon>Bacillota</taxon>
        <taxon>Clostridia</taxon>
        <taxon>Lachnospirales</taxon>
        <taxon>Lachnospiraceae</taxon>
        <taxon>Hungatella</taxon>
    </lineage>
</organism>
<keyword evidence="1" id="KW-0472">Membrane</keyword>
<feature type="transmembrane region" description="Helical" evidence="1">
    <location>
        <begin position="41"/>
        <end position="65"/>
    </location>
</feature>
<dbReference type="Proteomes" id="UP000261023">
    <property type="component" value="Unassembled WGS sequence"/>
</dbReference>
<dbReference type="Proteomes" id="UP000263014">
    <property type="component" value="Unassembled WGS sequence"/>
</dbReference>
<keyword evidence="1" id="KW-0812">Transmembrane</keyword>
<feature type="transmembrane region" description="Helical" evidence="1">
    <location>
        <begin position="77"/>
        <end position="96"/>
    </location>
</feature>
<dbReference type="Pfam" id="PF12822">
    <property type="entry name" value="ECF_trnsprt"/>
    <property type="match status" value="1"/>
</dbReference>
<dbReference type="Gene3D" id="1.10.1760.20">
    <property type="match status" value="1"/>
</dbReference>
<feature type="transmembrane region" description="Helical" evidence="1">
    <location>
        <begin position="146"/>
        <end position="167"/>
    </location>
</feature>
<feature type="transmembrane region" description="Helical" evidence="1">
    <location>
        <begin position="108"/>
        <end position="126"/>
    </location>
</feature>
<keyword evidence="1" id="KW-1133">Transmembrane helix</keyword>
<evidence type="ECO:0000313" key="4">
    <source>
        <dbReference type="Proteomes" id="UP000261023"/>
    </source>
</evidence>
<accession>A0A374PFT1</accession>
<evidence type="ECO:0000256" key="1">
    <source>
        <dbReference type="SAM" id="Phobius"/>
    </source>
</evidence>
<dbReference type="InterPro" id="IPR024529">
    <property type="entry name" value="ECF_trnsprt_substrate-spec"/>
</dbReference>
<evidence type="ECO:0000313" key="3">
    <source>
        <dbReference type="EMBL" id="RGJ08152.1"/>
    </source>
</evidence>
<dbReference type="GO" id="GO:0022857">
    <property type="term" value="F:transmembrane transporter activity"/>
    <property type="evidence" value="ECO:0007669"/>
    <property type="project" value="InterPro"/>
</dbReference>
<dbReference type="EMBL" id="QTJW01000010">
    <property type="protein sequence ID" value="RGD69608.1"/>
    <property type="molecule type" value="Genomic_DNA"/>
</dbReference>
<gene>
    <name evidence="2" type="ORF">DWX31_16275</name>
    <name evidence="3" type="ORF">DXD79_01745</name>
</gene>
<feature type="transmembrane region" description="Helical" evidence="1">
    <location>
        <begin position="6"/>
        <end position="29"/>
    </location>
</feature>
<protein>
    <submittedName>
        <fullName evidence="3">ECF transporter S component</fullName>
    </submittedName>
</protein>
<dbReference type="AlphaFoldDB" id="A0A374PFT1"/>